<evidence type="ECO:0000313" key="3">
    <source>
        <dbReference type="Proteomes" id="UP000054495"/>
    </source>
</evidence>
<proteinExistence type="predicted"/>
<dbReference type="Proteomes" id="UP000054495">
    <property type="component" value="Unassembled WGS sequence"/>
</dbReference>
<gene>
    <name evidence="2" type="ORF">ANCCEY_09680</name>
</gene>
<reference evidence="2 3" key="1">
    <citation type="submission" date="2013-05" db="EMBL/GenBank/DDBJ databases">
        <title>Draft genome of the parasitic nematode Anyclostoma ceylanicum.</title>
        <authorList>
            <person name="Mitreva M."/>
        </authorList>
    </citation>
    <scope>NUCLEOTIDE SEQUENCE [LARGE SCALE GENOMIC DNA]</scope>
</reference>
<sequence>MARKKEKRMSVGENEFFEVYENGKPKQGGLMDSGQEDIDRRGRITMLKLELAVTSSAMAPGDQPGWMEDRRHRKQYVDEPARKSDIHSSKTMWPKAGKPSINTRNRDYS</sequence>
<name>A0A0D6LJ47_9BILA</name>
<dbReference type="EMBL" id="KE125128">
    <property type="protein sequence ID" value="EPB71218.1"/>
    <property type="molecule type" value="Genomic_DNA"/>
</dbReference>
<protein>
    <submittedName>
        <fullName evidence="2">Uncharacterized protein</fullName>
    </submittedName>
</protein>
<organism evidence="2 3">
    <name type="scientific">Ancylostoma ceylanicum</name>
    <dbReference type="NCBI Taxonomy" id="53326"/>
    <lineage>
        <taxon>Eukaryota</taxon>
        <taxon>Metazoa</taxon>
        <taxon>Ecdysozoa</taxon>
        <taxon>Nematoda</taxon>
        <taxon>Chromadorea</taxon>
        <taxon>Rhabditida</taxon>
        <taxon>Rhabditina</taxon>
        <taxon>Rhabditomorpha</taxon>
        <taxon>Strongyloidea</taxon>
        <taxon>Ancylostomatidae</taxon>
        <taxon>Ancylostomatinae</taxon>
        <taxon>Ancylostoma</taxon>
    </lineage>
</organism>
<feature type="compositionally biased region" description="Basic and acidic residues" evidence="1">
    <location>
        <begin position="67"/>
        <end position="88"/>
    </location>
</feature>
<dbReference type="AlphaFoldDB" id="A0A0D6LJ47"/>
<evidence type="ECO:0000313" key="2">
    <source>
        <dbReference type="EMBL" id="EPB71218.1"/>
    </source>
</evidence>
<feature type="region of interest" description="Disordered" evidence="1">
    <location>
        <begin position="58"/>
        <end position="109"/>
    </location>
</feature>
<accession>A0A0D6LJ47</accession>
<keyword evidence="3" id="KW-1185">Reference proteome</keyword>
<evidence type="ECO:0000256" key="1">
    <source>
        <dbReference type="SAM" id="MobiDB-lite"/>
    </source>
</evidence>